<dbReference type="InterPro" id="IPR036046">
    <property type="entry name" value="Acylphosphatase-like_dom_sf"/>
</dbReference>
<evidence type="ECO:0000256" key="3">
    <source>
        <dbReference type="ARBA" id="ARBA00047645"/>
    </source>
</evidence>
<feature type="active site" evidence="4">
    <location>
        <position position="24"/>
    </location>
</feature>
<reference evidence="7 8" key="1">
    <citation type="submission" date="2019-02" db="EMBL/GenBank/DDBJ databases">
        <title>Deep-cultivation of Planctomycetes and their phenomic and genomic characterization uncovers novel biology.</title>
        <authorList>
            <person name="Wiegand S."/>
            <person name="Jogler M."/>
            <person name="Boedeker C."/>
            <person name="Pinto D."/>
            <person name="Vollmers J."/>
            <person name="Rivas-Marin E."/>
            <person name="Kohn T."/>
            <person name="Peeters S.H."/>
            <person name="Heuer A."/>
            <person name="Rast P."/>
            <person name="Oberbeckmann S."/>
            <person name="Bunk B."/>
            <person name="Jeske O."/>
            <person name="Meyerdierks A."/>
            <person name="Storesund J.E."/>
            <person name="Kallscheuer N."/>
            <person name="Luecker S."/>
            <person name="Lage O.M."/>
            <person name="Pohl T."/>
            <person name="Merkel B.J."/>
            <person name="Hornburger P."/>
            <person name="Mueller R.-W."/>
            <person name="Bruemmer F."/>
            <person name="Labrenz M."/>
            <person name="Spormann A.M."/>
            <person name="Op den Camp H."/>
            <person name="Overmann J."/>
            <person name="Amann R."/>
            <person name="Jetten M.S.M."/>
            <person name="Mascher T."/>
            <person name="Medema M.H."/>
            <person name="Devos D.P."/>
            <person name="Kaster A.-K."/>
            <person name="Ovreas L."/>
            <person name="Rohde M."/>
            <person name="Galperin M.Y."/>
            <person name="Jogler C."/>
        </authorList>
    </citation>
    <scope>NUCLEOTIDE SEQUENCE [LARGE SCALE GENOMIC DNA]</scope>
    <source>
        <strain evidence="7 8">ETA_A8</strain>
    </source>
</reference>
<evidence type="ECO:0000256" key="1">
    <source>
        <dbReference type="ARBA" id="ARBA00005614"/>
    </source>
</evidence>
<accession>A0A517YC83</accession>
<keyword evidence="8" id="KW-1185">Reference proteome</keyword>
<dbReference type="Proteomes" id="UP000315017">
    <property type="component" value="Chromosome"/>
</dbReference>
<dbReference type="PROSITE" id="PS51160">
    <property type="entry name" value="ACYLPHOSPHATASE_3"/>
    <property type="match status" value="1"/>
</dbReference>
<evidence type="ECO:0000256" key="5">
    <source>
        <dbReference type="RuleBase" id="RU004168"/>
    </source>
</evidence>
<dbReference type="OrthoDB" id="9808093at2"/>
<dbReference type="EMBL" id="CP036274">
    <property type="protein sequence ID" value="QDU27856.1"/>
    <property type="molecule type" value="Genomic_DNA"/>
</dbReference>
<comment type="similarity">
    <text evidence="1 5">Belongs to the acylphosphatase family.</text>
</comment>
<evidence type="ECO:0000256" key="2">
    <source>
        <dbReference type="ARBA" id="ARBA00012150"/>
    </source>
</evidence>
<evidence type="ECO:0000256" key="4">
    <source>
        <dbReference type="PROSITE-ProRule" id="PRU00520"/>
    </source>
</evidence>
<dbReference type="Pfam" id="PF00708">
    <property type="entry name" value="Acylphosphatase"/>
    <property type="match status" value="1"/>
</dbReference>
<evidence type="ECO:0000313" key="8">
    <source>
        <dbReference type="Proteomes" id="UP000315017"/>
    </source>
</evidence>
<dbReference type="AlphaFoldDB" id="A0A517YC83"/>
<proteinExistence type="inferred from homology"/>
<keyword evidence="4 7" id="KW-0378">Hydrolase</keyword>
<feature type="active site" evidence="4">
    <location>
        <position position="42"/>
    </location>
</feature>
<feature type="domain" description="Acylphosphatase-like" evidence="6">
    <location>
        <begin position="9"/>
        <end position="94"/>
    </location>
</feature>
<sequence length="94" mass="10212">MSAPTTAKQYEVYYSGRVQGVGFRANARHISRRYVVTGFVRNLPDGRVHLLAEGEKEHVEQFLADIADSMAGNITAAHQSTAPASGKYVAFSIA</sequence>
<dbReference type="EC" id="3.6.1.7" evidence="2 4"/>
<name>A0A517YC83_9BACT</name>
<dbReference type="Gene3D" id="3.30.70.100">
    <property type="match status" value="1"/>
</dbReference>
<organism evidence="7 8">
    <name type="scientific">Anatilimnocola aggregata</name>
    <dbReference type="NCBI Taxonomy" id="2528021"/>
    <lineage>
        <taxon>Bacteria</taxon>
        <taxon>Pseudomonadati</taxon>
        <taxon>Planctomycetota</taxon>
        <taxon>Planctomycetia</taxon>
        <taxon>Pirellulales</taxon>
        <taxon>Pirellulaceae</taxon>
        <taxon>Anatilimnocola</taxon>
    </lineage>
</organism>
<gene>
    <name evidence="7" type="primary">acyP</name>
    <name evidence="7" type="ORF">ETAA8_29470</name>
</gene>
<dbReference type="PANTHER" id="PTHR47268:SF4">
    <property type="entry name" value="ACYLPHOSPHATASE"/>
    <property type="match status" value="1"/>
</dbReference>
<dbReference type="SUPFAM" id="SSF54975">
    <property type="entry name" value="Acylphosphatase/BLUF domain-like"/>
    <property type="match status" value="1"/>
</dbReference>
<comment type="catalytic activity">
    <reaction evidence="3 4">
        <text>an acyl phosphate + H2O = a carboxylate + phosphate + H(+)</text>
        <dbReference type="Rhea" id="RHEA:14965"/>
        <dbReference type="ChEBI" id="CHEBI:15377"/>
        <dbReference type="ChEBI" id="CHEBI:15378"/>
        <dbReference type="ChEBI" id="CHEBI:29067"/>
        <dbReference type="ChEBI" id="CHEBI:43474"/>
        <dbReference type="ChEBI" id="CHEBI:59918"/>
        <dbReference type="EC" id="3.6.1.7"/>
    </reaction>
</comment>
<evidence type="ECO:0000313" key="7">
    <source>
        <dbReference type="EMBL" id="QDU27856.1"/>
    </source>
</evidence>
<dbReference type="InterPro" id="IPR020456">
    <property type="entry name" value="Acylphosphatase"/>
</dbReference>
<protein>
    <recommendedName>
        <fullName evidence="2 4">acylphosphatase</fullName>
        <ecNumber evidence="2 4">3.6.1.7</ecNumber>
    </recommendedName>
</protein>
<dbReference type="PROSITE" id="PS00151">
    <property type="entry name" value="ACYLPHOSPHATASE_2"/>
    <property type="match status" value="1"/>
</dbReference>
<dbReference type="KEGG" id="aagg:ETAA8_29470"/>
<dbReference type="InterPro" id="IPR017968">
    <property type="entry name" value="Acylphosphatase_CS"/>
</dbReference>
<dbReference type="RefSeq" id="WP_145089175.1">
    <property type="nucleotide sequence ID" value="NZ_CP036274.1"/>
</dbReference>
<dbReference type="PANTHER" id="PTHR47268">
    <property type="entry name" value="ACYLPHOSPHATASE"/>
    <property type="match status" value="1"/>
</dbReference>
<dbReference type="GO" id="GO:0003998">
    <property type="term" value="F:acylphosphatase activity"/>
    <property type="evidence" value="ECO:0007669"/>
    <property type="project" value="UniProtKB-EC"/>
</dbReference>
<evidence type="ECO:0000259" key="6">
    <source>
        <dbReference type="PROSITE" id="PS51160"/>
    </source>
</evidence>
<dbReference type="InterPro" id="IPR001792">
    <property type="entry name" value="Acylphosphatase-like_dom"/>
</dbReference>